<evidence type="ECO:0000259" key="2">
    <source>
        <dbReference type="PROSITE" id="PS50977"/>
    </source>
</evidence>
<dbReference type="SUPFAM" id="SSF46689">
    <property type="entry name" value="Homeodomain-like"/>
    <property type="match status" value="1"/>
</dbReference>
<feature type="domain" description="HTH tetR-type" evidence="2">
    <location>
        <begin position="12"/>
        <end position="72"/>
    </location>
</feature>
<gene>
    <name evidence="3" type="ORF">RhiirA1_483945</name>
</gene>
<protein>
    <submittedName>
        <fullName evidence="3">Transcriptional regulator</fullName>
    </submittedName>
</protein>
<evidence type="ECO:0000256" key="1">
    <source>
        <dbReference type="ARBA" id="ARBA00023125"/>
    </source>
</evidence>
<dbReference type="GO" id="GO:0003677">
    <property type="term" value="F:DNA binding"/>
    <property type="evidence" value="ECO:0007669"/>
    <property type="project" value="UniProtKB-KW"/>
</dbReference>
<dbReference type="PRINTS" id="PR00455">
    <property type="entry name" value="HTHTETR"/>
</dbReference>
<dbReference type="PANTHER" id="PTHR43479">
    <property type="entry name" value="ACREF/ENVCD OPERON REPRESSOR-RELATED"/>
    <property type="match status" value="1"/>
</dbReference>
<dbReference type="InterPro" id="IPR050624">
    <property type="entry name" value="HTH-type_Tx_Regulator"/>
</dbReference>
<dbReference type="AlphaFoldDB" id="A0A2N0QJW2"/>
<dbReference type="InterPro" id="IPR001647">
    <property type="entry name" value="HTH_TetR"/>
</dbReference>
<accession>A0A2N0QJW2</accession>
<reference evidence="3 4" key="2">
    <citation type="submission" date="2017-10" db="EMBL/GenBank/DDBJ databases">
        <title>Genome analyses suggest a sexual origin of heterokaryosis in a supposedly ancient asexual fungus.</title>
        <authorList>
            <person name="Corradi N."/>
            <person name="Sedzielewska K."/>
            <person name="Noel J."/>
            <person name="Charron P."/>
            <person name="Farinelli L."/>
            <person name="Marton T."/>
            <person name="Kruger M."/>
            <person name="Pelin A."/>
            <person name="Brachmann A."/>
            <person name="Corradi N."/>
        </authorList>
    </citation>
    <scope>NUCLEOTIDE SEQUENCE [LARGE SCALE GENOMIC DNA]</scope>
    <source>
        <strain evidence="3 4">A1</strain>
    </source>
</reference>
<dbReference type="InterPro" id="IPR009057">
    <property type="entry name" value="Homeodomain-like_sf"/>
</dbReference>
<name>A0A2N0QJW2_9GLOM</name>
<keyword evidence="1" id="KW-0238">DNA-binding</keyword>
<dbReference type="PROSITE" id="PS50977">
    <property type="entry name" value="HTH_TETR_2"/>
    <property type="match status" value="1"/>
</dbReference>
<organism evidence="3 4">
    <name type="scientific">Rhizophagus irregularis</name>
    <dbReference type="NCBI Taxonomy" id="588596"/>
    <lineage>
        <taxon>Eukaryota</taxon>
        <taxon>Fungi</taxon>
        <taxon>Fungi incertae sedis</taxon>
        <taxon>Mucoromycota</taxon>
        <taxon>Glomeromycotina</taxon>
        <taxon>Glomeromycetes</taxon>
        <taxon>Glomerales</taxon>
        <taxon>Glomeraceae</taxon>
        <taxon>Rhizophagus</taxon>
    </lineage>
</organism>
<dbReference type="Proteomes" id="UP000232688">
    <property type="component" value="Unassembled WGS sequence"/>
</dbReference>
<reference evidence="3 4" key="1">
    <citation type="submission" date="2017-10" db="EMBL/GenBank/DDBJ databases">
        <title>Extensive intraspecific genome diversity in a model arbuscular mycorrhizal fungus.</title>
        <authorList>
            <person name="Chen E.C.H."/>
            <person name="Morin E."/>
            <person name="Baudet D."/>
            <person name="Noel J."/>
            <person name="Ndikumana S."/>
            <person name="Charron P."/>
            <person name="St-Onge C."/>
            <person name="Giorgi J."/>
            <person name="Grigoriev I.V."/>
            <person name="Roux C."/>
            <person name="Martin F.M."/>
            <person name="Corradi N."/>
        </authorList>
    </citation>
    <scope>NUCLEOTIDE SEQUENCE [LARGE SCALE GENOMIC DNA]</scope>
    <source>
        <strain evidence="3 4">A1</strain>
    </source>
</reference>
<evidence type="ECO:0000313" key="3">
    <source>
        <dbReference type="EMBL" id="PKC51348.1"/>
    </source>
</evidence>
<proteinExistence type="predicted"/>
<evidence type="ECO:0000313" key="4">
    <source>
        <dbReference type="Proteomes" id="UP000232688"/>
    </source>
</evidence>
<comment type="caution">
    <text evidence="3">The sequence shown here is derived from an EMBL/GenBank/DDBJ whole genome shotgun (WGS) entry which is preliminary data.</text>
</comment>
<dbReference type="EMBL" id="LLXH01007814">
    <property type="protein sequence ID" value="PKC51348.1"/>
    <property type="molecule type" value="Genomic_DNA"/>
</dbReference>
<dbReference type="PANTHER" id="PTHR43479:SF8">
    <property type="entry name" value="TRANSCRIPTIONAL REGULATOR, TETR FAMILY"/>
    <property type="match status" value="1"/>
</dbReference>
<dbReference type="VEuPathDB" id="FungiDB:RhiirA1_483945"/>
<dbReference type="Pfam" id="PF00440">
    <property type="entry name" value="TetR_N"/>
    <property type="match status" value="1"/>
</dbReference>
<dbReference type="Gene3D" id="1.10.357.10">
    <property type="entry name" value="Tetracycline Repressor, domain 2"/>
    <property type="match status" value="1"/>
</dbReference>
<sequence>MPRGRRVNSNGERSKQLLLSKAIELFSINGYYETKISDIVKSADLTQPTFYLYFQSKESLYKDLNEQFKVDFFKIVNKELDSSKGIVENIQLKLVDIFNYFLENPNLTKIGFYDSEYAPLLKEEFSNVVMEMLKDKANLFVRENMDVKIYAECFIGSIERLSFTKLLTGKRSPEQLASDIVNIFFVYEKEPAL</sequence>